<feature type="transmembrane region" description="Helical" evidence="1">
    <location>
        <begin position="115"/>
        <end position="138"/>
    </location>
</feature>
<dbReference type="EMBL" id="BAAASD010000038">
    <property type="protein sequence ID" value="GAA2364317.1"/>
    <property type="molecule type" value="Genomic_DNA"/>
</dbReference>
<sequence length="210" mass="22223">MDLQILPLAVTMMAGPQIVSAVILVTTPRPVRVSLAFLLGVAIATTVGVAITRGIFALLGQVVAPGSPSDRGSAGTVVQIVLVALLIAAAVKAYVRRETAEPPKWLGSLMEAGPWRAFTIGFLVILCMPSDIVVMLTVGASLEQQGEGLVAALPFIGLTVLVAALPLLVFLLLGRRAREIMPRLREWLTSHSWVVTIGTCLLFVLLLLTP</sequence>
<keyword evidence="1" id="KW-0812">Transmembrane</keyword>
<evidence type="ECO:0000313" key="2">
    <source>
        <dbReference type="EMBL" id="GAA2364317.1"/>
    </source>
</evidence>
<feature type="transmembrane region" description="Helical" evidence="1">
    <location>
        <begin position="150"/>
        <end position="174"/>
    </location>
</feature>
<keyword evidence="1" id="KW-0472">Membrane</keyword>
<evidence type="ECO:0000313" key="3">
    <source>
        <dbReference type="Proteomes" id="UP001500253"/>
    </source>
</evidence>
<protein>
    <recommendedName>
        <fullName evidence="4">GAP family protein</fullName>
    </recommendedName>
</protein>
<reference evidence="2 3" key="1">
    <citation type="journal article" date="2019" name="Int. J. Syst. Evol. Microbiol.">
        <title>The Global Catalogue of Microorganisms (GCM) 10K type strain sequencing project: providing services to taxonomists for standard genome sequencing and annotation.</title>
        <authorList>
            <consortium name="The Broad Institute Genomics Platform"/>
            <consortium name="The Broad Institute Genome Sequencing Center for Infectious Disease"/>
            <person name="Wu L."/>
            <person name="Ma J."/>
        </authorList>
    </citation>
    <scope>NUCLEOTIDE SEQUENCE [LARGE SCALE GENOMIC DNA]</scope>
    <source>
        <strain evidence="2 3">JCM 4316</strain>
    </source>
</reference>
<keyword evidence="1" id="KW-1133">Transmembrane helix</keyword>
<keyword evidence="3" id="KW-1185">Reference proteome</keyword>
<accession>A0ABN3GYF7</accession>
<dbReference type="RefSeq" id="WP_346177940.1">
    <property type="nucleotide sequence ID" value="NZ_BAAASD010000038.1"/>
</dbReference>
<proteinExistence type="predicted"/>
<evidence type="ECO:0008006" key="4">
    <source>
        <dbReference type="Google" id="ProtNLM"/>
    </source>
</evidence>
<feature type="transmembrane region" description="Helical" evidence="1">
    <location>
        <begin position="33"/>
        <end position="56"/>
    </location>
</feature>
<evidence type="ECO:0000256" key="1">
    <source>
        <dbReference type="SAM" id="Phobius"/>
    </source>
</evidence>
<feature type="transmembrane region" description="Helical" evidence="1">
    <location>
        <begin position="6"/>
        <end position="26"/>
    </location>
</feature>
<dbReference type="Pfam" id="PF11139">
    <property type="entry name" value="SfLAP"/>
    <property type="match status" value="1"/>
</dbReference>
<gene>
    <name evidence="2" type="ORF">GCM10010246_65420</name>
</gene>
<dbReference type="Proteomes" id="UP001500253">
    <property type="component" value="Unassembled WGS sequence"/>
</dbReference>
<comment type="caution">
    <text evidence="2">The sequence shown here is derived from an EMBL/GenBank/DDBJ whole genome shotgun (WGS) entry which is preliminary data.</text>
</comment>
<dbReference type="InterPro" id="IPR021315">
    <property type="entry name" value="Gap/Sap"/>
</dbReference>
<feature type="transmembrane region" description="Helical" evidence="1">
    <location>
        <begin position="76"/>
        <end position="95"/>
    </location>
</feature>
<name>A0ABN3GYF7_9ACTN</name>
<feature type="transmembrane region" description="Helical" evidence="1">
    <location>
        <begin position="186"/>
        <end position="208"/>
    </location>
</feature>
<organism evidence="2 3">
    <name type="scientific">Streptomyces cuspidosporus</name>
    <dbReference type="NCBI Taxonomy" id="66882"/>
    <lineage>
        <taxon>Bacteria</taxon>
        <taxon>Bacillati</taxon>
        <taxon>Actinomycetota</taxon>
        <taxon>Actinomycetes</taxon>
        <taxon>Kitasatosporales</taxon>
        <taxon>Streptomycetaceae</taxon>
        <taxon>Streptomyces</taxon>
    </lineage>
</organism>